<sequence length="353" mass="39590">MNNNDFDEVTTPTRTEQIGNWFRNIFTENAVSKALRRKVLLRKTVIFYAMLIPLILLVIGGVTAPTRVTYTKDQLATEHKFENGTGEMTLTTQIYSKDNGIMVLEFETSDSTSSIQKGINANNLKWNIYTPPSVDASEVVMDVIPLTDNKVTVVVRNVPSNYGTLVLRVENDTASDDEVDVTIKDYDEYKASSAKATTSSSSTSDSDVLKYVDFYVTAQSGNLKYKKVENLSREKFALKIFNEELTFQKEQITRLNDAITKLQSSITEDTATLEQLQREAQYLVGSELDKKQDDIDDVQDGINNKEKKIATAKDNIITVKSIVDNLKKNIKAVKDGSYQFNAPVQSIKKDVGQ</sequence>
<protein>
    <submittedName>
        <fullName evidence="3">Uncharacterized protein</fullName>
    </submittedName>
</protein>
<accession>A0A380K1U6</accession>
<proteinExistence type="predicted"/>
<gene>
    <name evidence="3" type="ORF">NCTC12224_00180</name>
</gene>
<keyword evidence="1" id="KW-0175">Coiled coil</keyword>
<keyword evidence="2" id="KW-0812">Transmembrane</keyword>
<organism evidence="3 4">
    <name type="scientific">Streptococcus hyointestinalis</name>
    <dbReference type="NCBI Taxonomy" id="1337"/>
    <lineage>
        <taxon>Bacteria</taxon>
        <taxon>Bacillati</taxon>
        <taxon>Bacillota</taxon>
        <taxon>Bacilli</taxon>
        <taxon>Lactobacillales</taxon>
        <taxon>Streptococcaceae</taxon>
        <taxon>Streptococcus</taxon>
    </lineage>
</organism>
<dbReference type="Proteomes" id="UP000254924">
    <property type="component" value="Unassembled WGS sequence"/>
</dbReference>
<dbReference type="EMBL" id="UHFN01000002">
    <property type="protein sequence ID" value="SUN58156.1"/>
    <property type="molecule type" value="Genomic_DNA"/>
</dbReference>
<dbReference type="OrthoDB" id="2210559at2"/>
<dbReference type="Gene3D" id="1.10.287.1490">
    <property type="match status" value="1"/>
</dbReference>
<evidence type="ECO:0000256" key="2">
    <source>
        <dbReference type="SAM" id="Phobius"/>
    </source>
</evidence>
<keyword evidence="2" id="KW-0472">Membrane</keyword>
<dbReference type="AlphaFoldDB" id="A0A380K1U6"/>
<feature type="transmembrane region" description="Helical" evidence="2">
    <location>
        <begin position="45"/>
        <end position="64"/>
    </location>
</feature>
<feature type="coiled-coil region" evidence="1">
    <location>
        <begin position="238"/>
        <end position="315"/>
    </location>
</feature>
<reference evidence="3 4" key="1">
    <citation type="submission" date="2018-06" db="EMBL/GenBank/DDBJ databases">
        <authorList>
            <consortium name="Pathogen Informatics"/>
            <person name="Doyle S."/>
        </authorList>
    </citation>
    <scope>NUCLEOTIDE SEQUENCE [LARGE SCALE GENOMIC DNA]</scope>
    <source>
        <strain evidence="3 4">NCTC12224</strain>
    </source>
</reference>
<evidence type="ECO:0000313" key="3">
    <source>
        <dbReference type="EMBL" id="SUN58156.1"/>
    </source>
</evidence>
<name>A0A380K1U6_9STRE</name>
<evidence type="ECO:0000313" key="4">
    <source>
        <dbReference type="Proteomes" id="UP000254924"/>
    </source>
</evidence>
<evidence type="ECO:0000256" key="1">
    <source>
        <dbReference type="SAM" id="Coils"/>
    </source>
</evidence>
<keyword evidence="2" id="KW-1133">Transmembrane helix</keyword>
<keyword evidence="4" id="KW-1185">Reference proteome</keyword>